<keyword evidence="5" id="KW-0539">Nucleus</keyword>
<name>A0AA88J7Z2_FICCA</name>
<evidence type="ECO:0000313" key="7">
    <source>
        <dbReference type="EMBL" id="GMN63396.1"/>
    </source>
</evidence>
<evidence type="ECO:0000256" key="5">
    <source>
        <dbReference type="ARBA" id="ARBA00023242"/>
    </source>
</evidence>
<accession>A0AA88J7Z2</accession>
<feature type="domain" description="AP2/ERF" evidence="6">
    <location>
        <begin position="1"/>
        <end position="33"/>
    </location>
</feature>
<proteinExistence type="predicted"/>
<dbReference type="Gene3D" id="3.30.730.10">
    <property type="entry name" value="AP2/ERF domain"/>
    <property type="match status" value="1"/>
</dbReference>
<gene>
    <name evidence="7" type="ORF">TIFTF001_032475</name>
</gene>
<dbReference type="AlphaFoldDB" id="A0AA88J7Z2"/>
<keyword evidence="3" id="KW-0238">DNA-binding</keyword>
<evidence type="ECO:0000313" key="8">
    <source>
        <dbReference type="Proteomes" id="UP001187192"/>
    </source>
</evidence>
<dbReference type="InterPro" id="IPR001471">
    <property type="entry name" value="AP2/ERF_dom"/>
</dbReference>
<evidence type="ECO:0000259" key="6">
    <source>
        <dbReference type="PROSITE" id="PS51032"/>
    </source>
</evidence>
<dbReference type="Proteomes" id="UP001187192">
    <property type="component" value="Unassembled WGS sequence"/>
</dbReference>
<evidence type="ECO:0000256" key="1">
    <source>
        <dbReference type="ARBA" id="ARBA00004123"/>
    </source>
</evidence>
<dbReference type="EMBL" id="BTGU01000149">
    <property type="protein sequence ID" value="GMN63396.1"/>
    <property type="molecule type" value="Genomic_DNA"/>
</dbReference>
<keyword evidence="2" id="KW-0805">Transcription regulation</keyword>
<dbReference type="SUPFAM" id="SSF54171">
    <property type="entry name" value="DNA-binding domain"/>
    <property type="match status" value="1"/>
</dbReference>
<dbReference type="InterPro" id="IPR036955">
    <property type="entry name" value="AP2/ERF_dom_sf"/>
</dbReference>
<protein>
    <recommendedName>
        <fullName evidence="6">AP2/ERF domain-containing protein</fullName>
    </recommendedName>
</protein>
<dbReference type="GO" id="GO:0003677">
    <property type="term" value="F:DNA binding"/>
    <property type="evidence" value="ECO:0007669"/>
    <property type="project" value="UniProtKB-KW"/>
</dbReference>
<evidence type="ECO:0000256" key="3">
    <source>
        <dbReference type="ARBA" id="ARBA00023125"/>
    </source>
</evidence>
<evidence type="ECO:0000256" key="4">
    <source>
        <dbReference type="ARBA" id="ARBA00023163"/>
    </source>
</evidence>
<comment type="subcellular location">
    <subcellularLocation>
        <location evidence="1">Nucleus</location>
    </subcellularLocation>
</comment>
<keyword evidence="4" id="KW-0804">Transcription</keyword>
<keyword evidence="8" id="KW-1185">Reference proteome</keyword>
<dbReference type="GO" id="GO:0003700">
    <property type="term" value="F:DNA-binding transcription factor activity"/>
    <property type="evidence" value="ECO:0007669"/>
    <property type="project" value="InterPro"/>
</dbReference>
<organism evidence="7 8">
    <name type="scientific">Ficus carica</name>
    <name type="common">Common fig</name>
    <dbReference type="NCBI Taxonomy" id="3494"/>
    <lineage>
        <taxon>Eukaryota</taxon>
        <taxon>Viridiplantae</taxon>
        <taxon>Streptophyta</taxon>
        <taxon>Embryophyta</taxon>
        <taxon>Tracheophyta</taxon>
        <taxon>Spermatophyta</taxon>
        <taxon>Magnoliopsida</taxon>
        <taxon>eudicotyledons</taxon>
        <taxon>Gunneridae</taxon>
        <taxon>Pentapetalae</taxon>
        <taxon>rosids</taxon>
        <taxon>fabids</taxon>
        <taxon>Rosales</taxon>
        <taxon>Moraceae</taxon>
        <taxon>Ficeae</taxon>
        <taxon>Ficus</taxon>
    </lineage>
</organism>
<sequence>MWLRTFNMAVDASKAYGRAAFKLRGSKAILSFPLEAGKYDTINVIKELKEEKVRKYAGGIVSCSKNMQRLFGTPTAMVFFNIRPFTLHFS</sequence>
<evidence type="ECO:0000256" key="2">
    <source>
        <dbReference type="ARBA" id="ARBA00023015"/>
    </source>
</evidence>
<dbReference type="PROSITE" id="PS51032">
    <property type="entry name" value="AP2_ERF"/>
    <property type="match status" value="1"/>
</dbReference>
<dbReference type="InterPro" id="IPR016177">
    <property type="entry name" value="DNA-bd_dom_sf"/>
</dbReference>
<reference evidence="7" key="1">
    <citation type="submission" date="2023-07" db="EMBL/GenBank/DDBJ databases">
        <title>draft genome sequence of fig (Ficus carica).</title>
        <authorList>
            <person name="Takahashi T."/>
            <person name="Nishimura K."/>
        </authorList>
    </citation>
    <scope>NUCLEOTIDE SEQUENCE</scope>
</reference>
<comment type="caution">
    <text evidence="7">The sequence shown here is derived from an EMBL/GenBank/DDBJ whole genome shotgun (WGS) entry which is preliminary data.</text>
</comment>
<dbReference type="GO" id="GO:0005634">
    <property type="term" value="C:nucleus"/>
    <property type="evidence" value="ECO:0007669"/>
    <property type="project" value="UniProtKB-SubCell"/>
</dbReference>